<dbReference type="AlphaFoldDB" id="A0A1E5H3R2"/>
<comment type="caution">
    <text evidence="2">The sequence shown here is derived from an EMBL/GenBank/DDBJ whole genome shotgun (WGS) entry which is preliminary data.</text>
</comment>
<protein>
    <recommendedName>
        <fullName evidence="4">Flavodoxin</fullName>
    </recommendedName>
</protein>
<dbReference type="OrthoDB" id="2182939at2"/>
<name>A0A1E5H3R2_9ENTE</name>
<dbReference type="Proteomes" id="UP000094764">
    <property type="component" value="Unassembled WGS sequence"/>
</dbReference>
<keyword evidence="1" id="KW-0812">Transmembrane</keyword>
<feature type="transmembrane region" description="Helical" evidence="1">
    <location>
        <begin position="7"/>
        <end position="26"/>
    </location>
</feature>
<keyword evidence="1" id="KW-0472">Membrane</keyword>
<sequence>MNKKIKYGLIGLGVILLGFGGFLGIYRLQRIQGTVSGYEINAKTKEQKNAIKAIIYTQDRGFKNEVIDDLKQKLVDENVYVKVEPVEEIGNNKIKEWDKVVILATIQSSEPPKEALDFINQHKKEQKLGIYLTGDSGQWSHQPNDVDATTAASKTENIALFSQKINDFLLKK</sequence>
<evidence type="ECO:0000313" key="3">
    <source>
        <dbReference type="Proteomes" id="UP000094764"/>
    </source>
</evidence>
<evidence type="ECO:0000256" key="1">
    <source>
        <dbReference type="SAM" id="Phobius"/>
    </source>
</evidence>
<evidence type="ECO:0000313" key="2">
    <source>
        <dbReference type="EMBL" id="OEG19551.1"/>
    </source>
</evidence>
<reference evidence="3" key="1">
    <citation type="submission" date="2016-09" db="EMBL/GenBank/DDBJ databases">
        <authorList>
            <person name="Gulvik C.A."/>
        </authorList>
    </citation>
    <scope>NUCLEOTIDE SEQUENCE [LARGE SCALE GENOMIC DNA]</scope>
    <source>
        <strain evidence="3">LMG 26306</strain>
    </source>
</reference>
<keyword evidence="3" id="KW-1185">Reference proteome</keyword>
<proteinExistence type="predicted"/>
<accession>A0A1E5H3R2</accession>
<organism evidence="2 3">
    <name type="scientific">Enterococcus quebecensis</name>
    <dbReference type="NCBI Taxonomy" id="903983"/>
    <lineage>
        <taxon>Bacteria</taxon>
        <taxon>Bacillati</taxon>
        <taxon>Bacillota</taxon>
        <taxon>Bacilli</taxon>
        <taxon>Lactobacillales</taxon>
        <taxon>Enterococcaceae</taxon>
        <taxon>Enterococcus</taxon>
    </lineage>
</organism>
<keyword evidence="1" id="KW-1133">Transmembrane helix</keyword>
<dbReference type="EMBL" id="MIKB01000001">
    <property type="protein sequence ID" value="OEG19551.1"/>
    <property type="molecule type" value="Genomic_DNA"/>
</dbReference>
<gene>
    <name evidence="2" type="ORF">BCR23_02345</name>
</gene>
<dbReference type="RefSeq" id="WP_069633889.1">
    <property type="nucleotide sequence ID" value="NZ_JXKZ01000003.1"/>
</dbReference>
<evidence type="ECO:0008006" key="4">
    <source>
        <dbReference type="Google" id="ProtNLM"/>
    </source>
</evidence>